<dbReference type="Proteomes" id="UP000322283">
    <property type="component" value="Unassembled WGS sequence"/>
</dbReference>
<dbReference type="EMBL" id="CP017019">
    <property type="protein sequence ID" value="AOQ24592.1"/>
    <property type="molecule type" value="Genomic_DNA"/>
</dbReference>
<evidence type="ECO:0000313" key="2">
    <source>
        <dbReference type="EMBL" id="TYL12693.1"/>
    </source>
</evidence>
<reference evidence="2 4" key="2">
    <citation type="submission" date="2019-05" db="EMBL/GenBank/DDBJ databases">
        <title>Genome sequence of Moorella thermoacetica ATCC 33924.</title>
        <authorList>
            <person name="Poehlein A."/>
            <person name="Bengelsdorf F.R."/>
            <person name="Duerre P."/>
            <person name="Daniel R."/>
        </authorList>
    </citation>
    <scope>NUCLEOTIDE SEQUENCE [LARGE SCALE GENOMIC DNA]</scope>
    <source>
        <strain evidence="2 4">ATCC 33924</strain>
    </source>
</reference>
<gene>
    <name evidence="1" type="ORF">Maut_02162</name>
    <name evidence="2" type="ORF">MTAT_19350</name>
</gene>
<evidence type="ECO:0000313" key="3">
    <source>
        <dbReference type="Proteomes" id="UP000094598"/>
    </source>
</evidence>
<organism evidence="1 3">
    <name type="scientific">Neomoorella thermoacetica</name>
    <name type="common">Clostridium thermoaceticum</name>
    <dbReference type="NCBI Taxonomy" id="1525"/>
    <lineage>
        <taxon>Bacteria</taxon>
        <taxon>Bacillati</taxon>
        <taxon>Bacillota</taxon>
        <taxon>Clostridia</taxon>
        <taxon>Neomoorellales</taxon>
        <taxon>Neomoorellaceae</taxon>
        <taxon>Neomoorella</taxon>
    </lineage>
</organism>
<dbReference type="Proteomes" id="UP000094598">
    <property type="component" value="Chromosome"/>
</dbReference>
<reference evidence="1 3" key="1">
    <citation type="submission" date="2016-08" db="EMBL/GenBank/DDBJ databases">
        <title>Moorella thermoacetica DSM 103132.</title>
        <authorList>
            <person name="Jendresen C.B."/>
            <person name="Redl S.M."/>
            <person name="Jensen T.O."/>
            <person name="Nielsen A.T."/>
        </authorList>
    </citation>
    <scope>NUCLEOTIDE SEQUENCE [LARGE SCALE GENOMIC DNA]</scope>
    <source>
        <strain evidence="1 3">DSM 103132</strain>
    </source>
</reference>
<protein>
    <submittedName>
        <fullName evidence="1">Uncharacterized protein</fullName>
    </submittedName>
</protein>
<evidence type="ECO:0000313" key="4">
    <source>
        <dbReference type="Proteomes" id="UP000322283"/>
    </source>
</evidence>
<dbReference type="EMBL" id="VCDX01000006">
    <property type="protein sequence ID" value="TYL12693.1"/>
    <property type="molecule type" value="Genomic_DNA"/>
</dbReference>
<proteinExistence type="predicted"/>
<name>A0AAC9HIK5_NEOTH</name>
<dbReference type="AlphaFoldDB" id="A0AAC9HIK5"/>
<sequence>MSKKLMLTSEQSWDIRCEMCGRPLRRPNETLEEFCERIQNREKIYWGANVLSMAHFCSLRCASDWYSYYYE</sequence>
<evidence type="ECO:0000313" key="1">
    <source>
        <dbReference type="EMBL" id="AOQ24592.1"/>
    </source>
</evidence>
<keyword evidence="4" id="KW-1185">Reference proteome</keyword>
<accession>A0AAC9HIK5</accession>